<evidence type="ECO:0000313" key="2">
    <source>
        <dbReference type="Proteomes" id="UP000315295"/>
    </source>
</evidence>
<dbReference type="Proteomes" id="UP000315295">
    <property type="component" value="Unassembled WGS sequence"/>
</dbReference>
<dbReference type="EMBL" id="VIEB01000282">
    <property type="protein sequence ID" value="TQD96946.1"/>
    <property type="molecule type" value="Genomic_DNA"/>
</dbReference>
<proteinExistence type="predicted"/>
<accession>A0A540MDX5</accession>
<name>A0A540MDX5_MALBA</name>
<gene>
    <name evidence="1" type="ORF">C1H46_017426</name>
</gene>
<protein>
    <submittedName>
        <fullName evidence="1">Uncharacterized protein</fullName>
    </submittedName>
</protein>
<comment type="caution">
    <text evidence="1">The sequence shown here is derived from an EMBL/GenBank/DDBJ whole genome shotgun (WGS) entry which is preliminary data.</text>
</comment>
<organism evidence="1 2">
    <name type="scientific">Malus baccata</name>
    <name type="common">Siberian crab apple</name>
    <name type="synonym">Pyrus baccata</name>
    <dbReference type="NCBI Taxonomy" id="106549"/>
    <lineage>
        <taxon>Eukaryota</taxon>
        <taxon>Viridiplantae</taxon>
        <taxon>Streptophyta</taxon>
        <taxon>Embryophyta</taxon>
        <taxon>Tracheophyta</taxon>
        <taxon>Spermatophyta</taxon>
        <taxon>Magnoliopsida</taxon>
        <taxon>eudicotyledons</taxon>
        <taxon>Gunneridae</taxon>
        <taxon>Pentapetalae</taxon>
        <taxon>rosids</taxon>
        <taxon>fabids</taxon>
        <taxon>Rosales</taxon>
        <taxon>Rosaceae</taxon>
        <taxon>Amygdaloideae</taxon>
        <taxon>Maleae</taxon>
        <taxon>Malus</taxon>
    </lineage>
</organism>
<evidence type="ECO:0000313" key="1">
    <source>
        <dbReference type="EMBL" id="TQD96946.1"/>
    </source>
</evidence>
<reference evidence="1 2" key="1">
    <citation type="journal article" date="2019" name="G3 (Bethesda)">
        <title>Sequencing of a Wild Apple (Malus baccata) Genome Unravels the Differences Between Cultivated and Wild Apple Species Regarding Disease Resistance and Cold Tolerance.</title>
        <authorList>
            <person name="Chen X."/>
        </authorList>
    </citation>
    <scope>NUCLEOTIDE SEQUENCE [LARGE SCALE GENOMIC DNA]</scope>
    <source>
        <strain evidence="2">cv. Shandingzi</strain>
        <tissue evidence="1">Leaves</tissue>
    </source>
</reference>
<sequence length="102" mass="11822">MPTWPKTMTGSPSCSFSATFHSCELLERERKREGEIKVVFVVDRHMKMENRGVFLGKLWVFRFLQIHSGGEKLRENRHNFSCRFPKTAPNVDAQNHRGLGTT</sequence>
<dbReference type="AlphaFoldDB" id="A0A540MDX5"/>
<keyword evidence="2" id="KW-1185">Reference proteome</keyword>